<dbReference type="PANTHER" id="PTHR24171:SF11">
    <property type="entry name" value="26S PROTEASOME NON-ATPASE REGULATORY SUBUNIT 10"/>
    <property type="match status" value="1"/>
</dbReference>
<dbReference type="InterPro" id="IPR036770">
    <property type="entry name" value="Ankyrin_rpt-contain_sf"/>
</dbReference>
<dbReference type="InterPro" id="IPR002110">
    <property type="entry name" value="Ankyrin_rpt"/>
</dbReference>
<name>A0AAD9YIX0_COLKA</name>
<dbReference type="PROSITE" id="PS50297">
    <property type="entry name" value="ANK_REP_REGION"/>
    <property type="match status" value="1"/>
</dbReference>
<dbReference type="Pfam" id="PF12796">
    <property type="entry name" value="Ank_2"/>
    <property type="match status" value="1"/>
</dbReference>
<gene>
    <name evidence="5" type="ORF">CKAH01_15254</name>
</gene>
<dbReference type="SUPFAM" id="SSF48403">
    <property type="entry name" value="Ankyrin repeat"/>
    <property type="match status" value="1"/>
</dbReference>
<dbReference type="SMART" id="SM00248">
    <property type="entry name" value="ANK"/>
    <property type="match status" value="2"/>
</dbReference>
<dbReference type="Proteomes" id="UP001281614">
    <property type="component" value="Unassembled WGS sequence"/>
</dbReference>
<keyword evidence="1" id="KW-0677">Repeat</keyword>
<dbReference type="EMBL" id="VYYT01000115">
    <property type="protein sequence ID" value="KAK2767360.1"/>
    <property type="molecule type" value="Genomic_DNA"/>
</dbReference>
<dbReference type="AlphaFoldDB" id="A0AAD9YIX0"/>
<evidence type="ECO:0000256" key="3">
    <source>
        <dbReference type="PROSITE-ProRule" id="PRU00023"/>
    </source>
</evidence>
<feature type="repeat" description="ANK" evidence="3">
    <location>
        <begin position="163"/>
        <end position="195"/>
    </location>
</feature>
<dbReference type="GO" id="GO:0004842">
    <property type="term" value="F:ubiquitin-protein transferase activity"/>
    <property type="evidence" value="ECO:0007669"/>
    <property type="project" value="TreeGrafter"/>
</dbReference>
<accession>A0AAD9YIX0</accession>
<sequence>MARTTEKTASSSQNERVSPSLETVPPEIVLLIADFLFGDTSRSAYDREEMGNSLNAWRIRCPEKIRTHAETEGTYLGFDPERDVIHLAATCRKLHAVLTPAIYNHDVRQNYSSALFIAAKKGIINAVLLALQAGAEINAQDRTMFDYSQYSEEDDIDRYPVRSSFTALHWAAFFANEELAKLLIARGANVNARADMGYRYYLWDDTDEWFEDSLDSSNPQRSMLCHSEQERDANRMSGYYGKRGTVHIGANPLFFALKADTTSMNYTR</sequence>
<feature type="region of interest" description="Disordered" evidence="4">
    <location>
        <begin position="1"/>
        <end position="21"/>
    </location>
</feature>
<organism evidence="5 6">
    <name type="scientific">Colletotrichum kahawae</name>
    <name type="common">Coffee berry disease fungus</name>
    <dbReference type="NCBI Taxonomy" id="34407"/>
    <lineage>
        <taxon>Eukaryota</taxon>
        <taxon>Fungi</taxon>
        <taxon>Dikarya</taxon>
        <taxon>Ascomycota</taxon>
        <taxon>Pezizomycotina</taxon>
        <taxon>Sordariomycetes</taxon>
        <taxon>Hypocreomycetidae</taxon>
        <taxon>Glomerellales</taxon>
        <taxon>Glomerellaceae</taxon>
        <taxon>Colletotrichum</taxon>
        <taxon>Colletotrichum gloeosporioides species complex</taxon>
    </lineage>
</organism>
<evidence type="ECO:0000256" key="1">
    <source>
        <dbReference type="ARBA" id="ARBA00022737"/>
    </source>
</evidence>
<evidence type="ECO:0000256" key="2">
    <source>
        <dbReference type="ARBA" id="ARBA00023043"/>
    </source>
</evidence>
<dbReference type="Gene3D" id="1.25.40.20">
    <property type="entry name" value="Ankyrin repeat-containing domain"/>
    <property type="match status" value="1"/>
</dbReference>
<evidence type="ECO:0000256" key="4">
    <source>
        <dbReference type="SAM" id="MobiDB-lite"/>
    </source>
</evidence>
<dbReference type="PROSITE" id="PS50088">
    <property type="entry name" value="ANK_REPEAT"/>
    <property type="match status" value="2"/>
</dbReference>
<dbReference type="GO" id="GO:0085020">
    <property type="term" value="P:protein K6-linked ubiquitination"/>
    <property type="evidence" value="ECO:0007669"/>
    <property type="project" value="TreeGrafter"/>
</dbReference>
<proteinExistence type="predicted"/>
<evidence type="ECO:0000313" key="5">
    <source>
        <dbReference type="EMBL" id="KAK2767360.1"/>
    </source>
</evidence>
<feature type="compositionally biased region" description="Polar residues" evidence="4">
    <location>
        <begin position="7"/>
        <end position="21"/>
    </location>
</feature>
<dbReference type="PANTHER" id="PTHR24171">
    <property type="entry name" value="ANKYRIN REPEAT DOMAIN-CONTAINING PROTEIN 39-RELATED"/>
    <property type="match status" value="1"/>
</dbReference>
<evidence type="ECO:0000313" key="6">
    <source>
        <dbReference type="Proteomes" id="UP001281614"/>
    </source>
</evidence>
<protein>
    <submittedName>
        <fullName evidence="5">Ankyrin repeat protein</fullName>
    </submittedName>
</protein>
<reference evidence="5" key="1">
    <citation type="submission" date="2023-02" db="EMBL/GenBank/DDBJ databases">
        <title>Colletotrichum kahawae CIFC_Que2 genome sequencing and assembly.</title>
        <authorList>
            <person name="Baroncelli R."/>
        </authorList>
    </citation>
    <scope>NUCLEOTIDE SEQUENCE</scope>
    <source>
        <strain evidence="5">CIFC_Que2</strain>
    </source>
</reference>
<comment type="caution">
    <text evidence="5">The sequence shown here is derived from an EMBL/GenBank/DDBJ whole genome shotgun (WGS) entry which is preliminary data.</text>
</comment>
<keyword evidence="2 3" id="KW-0040">ANK repeat</keyword>
<feature type="repeat" description="ANK" evidence="3">
    <location>
        <begin position="110"/>
        <end position="142"/>
    </location>
</feature>
<keyword evidence="6" id="KW-1185">Reference proteome</keyword>